<dbReference type="EC" id="3.5.1.98" evidence="1"/>
<dbReference type="EMBL" id="JAMZIH010005992">
    <property type="protein sequence ID" value="KAJ1674404.1"/>
    <property type="molecule type" value="Genomic_DNA"/>
</dbReference>
<keyword evidence="2" id="KW-1185">Reference proteome</keyword>
<sequence length="233" mass="25485">MLAVLAGNGIQEIFREDPDVLYISIHRWEDGKFYPELSQGEIEYVGEGRGVGRNINIAWPCAGMGDGDYLYAFKNVVMPVAREFDPDFVIVACGFDAAVGDPLGQCLVTPECYAHMTRGLKTLAGGKLVLSLEGGYNLDAIANSALGCVKALLPMDWNEGIVPRRGDCTDYALVPEYVMLGDDYRPEPVPIDPISKLPEVANATPSEVCLETVDKVRKVHSQYWACFKTTTTA</sequence>
<reference evidence="1" key="1">
    <citation type="submission" date="2022-06" db="EMBL/GenBank/DDBJ databases">
        <title>Phylogenomic reconstructions and comparative analyses of Kickxellomycotina fungi.</title>
        <authorList>
            <person name="Reynolds N.K."/>
            <person name="Stajich J.E."/>
            <person name="Barry K."/>
            <person name="Grigoriev I.V."/>
            <person name="Crous P."/>
            <person name="Smith M.E."/>
        </authorList>
    </citation>
    <scope>NUCLEOTIDE SEQUENCE</scope>
    <source>
        <strain evidence="1">RSA 2271</strain>
    </source>
</reference>
<comment type="caution">
    <text evidence="1">The sequence shown here is derived from an EMBL/GenBank/DDBJ whole genome shotgun (WGS) entry which is preliminary data.</text>
</comment>
<proteinExistence type="predicted"/>
<gene>
    <name evidence="1" type="primary">HDA1_1</name>
    <name evidence="1" type="ORF">EV182_003341</name>
</gene>
<organism evidence="1 2">
    <name type="scientific">Spiromyces aspiralis</name>
    <dbReference type="NCBI Taxonomy" id="68401"/>
    <lineage>
        <taxon>Eukaryota</taxon>
        <taxon>Fungi</taxon>
        <taxon>Fungi incertae sedis</taxon>
        <taxon>Zoopagomycota</taxon>
        <taxon>Kickxellomycotina</taxon>
        <taxon>Kickxellomycetes</taxon>
        <taxon>Kickxellales</taxon>
        <taxon>Kickxellaceae</taxon>
        <taxon>Spiromyces</taxon>
    </lineage>
</organism>
<dbReference type="Proteomes" id="UP001145114">
    <property type="component" value="Unassembled WGS sequence"/>
</dbReference>
<name>A0ACC1HJD2_9FUNG</name>
<accession>A0ACC1HJD2</accession>
<evidence type="ECO:0000313" key="1">
    <source>
        <dbReference type="EMBL" id="KAJ1674404.1"/>
    </source>
</evidence>
<evidence type="ECO:0000313" key="2">
    <source>
        <dbReference type="Proteomes" id="UP001145114"/>
    </source>
</evidence>
<keyword evidence="1" id="KW-0378">Hydrolase</keyword>
<protein>
    <submittedName>
        <fullName evidence="1">Histone deacetylase hda1</fullName>
        <ecNumber evidence="1">3.5.1.98</ecNumber>
    </submittedName>
</protein>